<comment type="caution">
    <text evidence="1">The sequence shown here is derived from an EMBL/GenBank/DDBJ whole genome shotgun (WGS) entry which is preliminary data.</text>
</comment>
<name>A0A372IRF5_9BACT</name>
<evidence type="ECO:0000313" key="2">
    <source>
        <dbReference type="Proteomes" id="UP000264702"/>
    </source>
</evidence>
<protein>
    <recommendedName>
        <fullName evidence="3">Glycoside hydrolase family 5 domain-containing protein</fullName>
    </recommendedName>
</protein>
<dbReference type="InterPro" id="IPR017853">
    <property type="entry name" value="GH"/>
</dbReference>
<organism evidence="1 2">
    <name type="scientific">Paracidobacterium acidisoli</name>
    <dbReference type="NCBI Taxonomy" id="2303751"/>
    <lineage>
        <taxon>Bacteria</taxon>
        <taxon>Pseudomonadati</taxon>
        <taxon>Acidobacteriota</taxon>
        <taxon>Terriglobia</taxon>
        <taxon>Terriglobales</taxon>
        <taxon>Acidobacteriaceae</taxon>
        <taxon>Paracidobacterium</taxon>
    </lineage>
</organism>
<keyword evidence="2" id="KW-1185">Reference proteome</keyword>
<accession>A0A372IRF5</accession>
<dbReference type="SUPFAM" id="SSF51445">
    <property type="entry name" value="(Trans)glycosidases"/>
    <property type="match status" value="1"/>
</dbReference>
<evidence type="ECO:0000313" key="1">
    <source>
        <dbReference type="EMBL" id="RFU17113.1"/>
    </source>
</evidence>
<sequence>MPVILFSFVLTAGMAWQTGLAQEPGCAVGVNVNSFQNFSAAEQQTIVEQLRHSGVRFVRTSLRPDDKNMTLAKNLQDAGIGLVLVSGPEFVPNILPRPADARSHMRSAMPLSAADPERSRTYYQAIFDKLDEKGVVLAGVELGNELNWADFNGDFPVPGQGKSFNLQDLSQDPEARKVAQGFLQYLKVLAVLKDVRDHSRLNRHTPIISAGLAGATGGQWQKNLKIDGVSIPATYAFLRAHGLDNLVDGYGVHDYPPVVKAGDRAALANRNAQLDQQIFPAGNTKPYYLTEWGFSSKAATSAQDQDRARSVAEMRAYLLRLYRQGRLGGIFWYVWNEPDPDSIYRGGNLMEAGRQAIAPMK</sequence>
<reference evidence="1 2" key="1">
    <citation type="submission" date="2018-08" db="EMBL/GenBank/DDBJ databases">
        <title>Acidipila sp. 4G-K13, an acidobacterium isolated from forest soil.</title>
        <authorList>
            <person name="Gao Z.-H."/>
            <person name="Qiu L.-H."/>
        </authorList>
    </citation>
    <scope>NUCLEOTIDE SEQUENCE [LARGE SCALE GENOMIC DNA]</scope>
    <source>
        <strain evidence="1 2">4G-K13</strain>
    </source>
</reference>
<dbReference type="Gene3D" id="3.20.20.80">
    <property type="entry name" value="Glycosidases"/>
    <property type="match status" value="1"/>
</dbReference>
<proteinExistence type="predicted"/>
<evidence type="ECO:0008006" key="3">
    <source>
        <dbReference type="Google" id="ProtNLM"/>
    </source>
</evidence>
<dbReference type="Proteomes" id="UP000264702">
    <property type="component" value="Unassembled WGS sequence"/>
</dbReference>
<gene>
    <name evidence="1" type="ORF">D0Y96_10490</name>
</gene>
<dbReference type="AlphaFoldDB" id="A0A372IRF5"/>
<dbReference type="EMBL" id="QVQT01000003">
    <property type="protein sequence ID" value="RFU17113.1"/>
    <property type="molecule type" value="Genomic_DNA"/>
</dbReference>